<name>A0A4Q2DZ99_9AGAR</name>
<dbReference type="EMBL" id="SDEE01000020">
    <property type="protein sequence ID" value="RXW24365.1"/>
    <property type="molecule type" value="Genomic_DNA"/>
</dbReference>
<keyword evidence="1" id="KW-0238">DNA-binding</keyword>
<accession>A0A4Q2DZ99</accession>
<sequence length="465" mass="51627">MILMNLDLAKGIIIPLGHSIIRTPIKRVLDQFNSIPKTPSTLTVLELVAGLSLLQLSDLLWWEQRLKTPLVTRSIRNLGPPRNIGLYVDASTSWGIGIVAGDCWAAFCLKEGWKQPGQGICFLKMLAIELLSYYLNTLILGHFDVQNSHLVLCSDNKGTIGAIMKGRSQNHHINYIIQHLWDMLLDCGIAPLLRGILGNPAKHLPLSFTIPAEVAKVVEAVRSTLAPATKSSYGSGILRLSQFCDEHRIREEQRMPASYALLSAFVGTYKGRVAGSTVRGWMSGLHAWHLINHVPWHGDDKWVELAHSAANKEGAAHKQAPCSPISIKYLTVLKAHLDLSNPFHATVWAVATITFFSTSSNPPAPPSIDRPWAANQPLSASRGPRQQPTKAPLWSSPPTIHHDPLCPCNTLRNHLDVNDMLPPLAPLFAFKEETSWSMMMRDWFLSFIFGIWKRAGLYHISGHSF</sequence>
<dbReference type="STRING" id="2316362.A0A4Q2DZ99"/>
<protein>
    <submittedName>
        <fullName evidence="3">Uncharacterized protein</fullName>
    </submittedName>
</protein>
<feature type="region of interest" description="Disordered" evidence="2">
    <location>
        <begin position="360"/>
        <end position="398"/>
    </location>
</feature>
<dbReference type="SUPFAM" id="SSF47823">
    <property type="entry name" value="lambda integrase-like, N-terminal domain"/>
    <property type="match status" value="1"/>
</dbReference>
<dbReference type="Proteomes" id="UP000290288">
    <property type="component" value="Unassembled WGS sequence"/>
</dbReference>
<dbReference type="GO" id="GO:0003677">
    <property type="term" value="F:DNA binding"/>
    <property type="evidence" value="ECO:0007669"/>
    <property type="project" value="UniProtKB-KW"/>
</dbReference>
<comment type="caution">
    <text evidence="3">The sequence shown here is derived from an EMBL/GenBank/DDBJ whole genome shotgun (WGS) entry which is preliminary data.</text>
</comment>
<reference evidence="3 4" key="1">
    <citation type="submission" date="2019-01" db="EMBL/GenBank/DDBJ databases">
        <title>Draft genome sequence of Psathyrella aberdarensis IHI B618.</title>
        <authorList>
            <person name="Buettner E."/>
            <person name="Kellner H."/>
        </authorList>
    </citation>
    <scope>NUCLEOTIDE SEQUENCE [LARGE SCALE GENOMIC DNA]</scope>
    <source>
        <strain evidence="3 4">IHI B618</strain>
    </source>
</reference>
<dbReference type="AlphaFoldDB" id="A0A4Q2DZ99"/>
<gene>
    <name evidence="3" type="ORF">EST38_g1487</name>
</gene>
<feature type="compositionally biased region" description="Polar residues" evidence="2">
    <location>
        <begin position="376"/>
        <end position="389"/>
    </location>
</feature>
<evidence type="ECO:0000313" key="4">
    <source>
        <dbReference type="Proteomes" id="UP000290288"/>
    </source>
</evidence>
<keyword evidence="4" id="KW-1185">Reference proteome</keyword>
<evidence type="ECO:0000256" key="1">
    <source>
        <dbReference type="ARBA" id="ARBA00023125"/>
    </source>
</evidence>
<proteinExistence type="predicted"/>
<evidence type="ECO:0000313" key="3">
    <source>
        <dbReference type="EMBL" id="RXW24365.1"/>
    </source>
</evidence>
<dbReference type="InterPro" id="IPR010998">
    <property type="entry name" value="Integrase_recombinase_N"/>
</dbReference>
<organism evidence="3 4">
    <name type="scientific">Candolleomyces aberdarensis</name>
    <dbReference type="NCBI Taxonomy" id="2316362"/>
    <lineage>
        <taxon>Eukaryota</taxon>
        <taxon>Fungi</taxon>
        <taxon>Dikarya</taxon>
        <taxon>Basidiomycota</taxon>
        <taxon>Agaricomycotina</taxon>
        <taxon>Agaricomycetes</taxon>
        <taxon>Agaricomycetidae</taxon>
        <taxon>Agaricales</taxon>
        <taxon>Agaricineae</taxon>
        <taxon>Psathyrellaceae</taxon>
        <taxon>Candolleomyces</taxon>
    </lineage>
</organism>
<evidence type="ECO:0000256" key="2">
    <source>
        <dbReference type="SAM" id="MobiDB-lite"/>
    </source>
</evidence>
<dbReference type="Gene3D" id="1.10.150.130">
    <property type="match status" value="1"/>
</dbReference>
<dbReference type="OrthoDB" id="2506773at2759"/>